<dbReference type="EMBL" id="JYIW01000025">
    <property type="protein sequence ID" value="KJL28833.1"/>
    <property type="molecule type" value="Genomic_DNA"/>
</dbReference>
<dbReference type="AlphaFoldDB" id="A0A0F0L6R4"/>
<sequence length="360" mass="40420">MALLHRTAVPLMSREGLERLYQEHVNRPDVLTARQYLRMTEKQRQTYDERRIRYIHHGLTIGTQSFNEAKKRLTSLYIHNAATLHDPLSLALSGAPYLGKSHTLTELARFTANRLRRDTPDFIDKEMMPCVIITVPAPTTSKGILQELLTFIGIESTRAYTEQQLRTTAVRAMNEHGTRLLAFDEAHNMTRGGPAQREATKNMIKKLMGDVEATLVFAGIDLNDNGLFEGISGRQLSSRTQLIELHPYSAATEGDREVWKTTGDYFEDALGLIGNEPGTVRSLASYLFNRTGGVMGELANTLRTAAVILIKSDAVARYGREQITQHLLDEIPMGDAAEQRRLYGNDQYDWPTFPVESLAG</sequence>
<dbReference type="SUPFAM" id="SSF52540">
    <property type="entry name" value="P-loop containing nucleoside triphosphate hydrolases"/>
    <property type="match status" value="1"/>
</dbReference>
<dbReference type="InterPro" id="IPR027417">
    <property type="entry name" value="P-loop_NTPase"/>
</dbReference>
<accession>A0A0F0L6R4</accession>
<dbReference type="InterPro" id="IPR008868">
    <property type="entry name" value="TniB"/>
</dbReference>
<dbReference type="OrthoDB" id="3337229at2"/>
<dbReference type="Pfam" id="PF05621">
    <property type="entry name" value="TniB"/>
    <property type="match status" value="1"/>
</dbReference>
<evidence type="ECO:0000313" key="1">
    <source>
        <dbReference type="EMBL" id="KJL28833.1"/>
    </source>
</evidence>
<reference evidence="1 2" key="1">
    <citation type="submission" date="2015-02" db="EMBL/GenBank/DDBJ databases">
        <title>Draft genome sequences of ten Microbacterium spp. with emphasis on heavy metal contaminated environments.</title>
        <authorList>
            <person name="Corretto E."/>
        </authorList>
    </citation>
    <scope>NUCLEOTIDE SEQUENCE [LARGE SCALE GENOMIC DNA]</scope>
    <source>
        <strain evidence="1 2">BEL4b</strain>
    </source>
</reference>
<dbReference type="PATRIC" id="fig|82380.11.peg.2351"/>
<name>A0A0F0L6R4_9MICO</name>
<organism evidence="1 2">
    <name type="scientific">Microbacterium oxydans</name>
    <dbReference type="NCBI Taxonomy" id="82380"/>
    <lineage>
        <taxon>Bacteria</taxon>
        <taxon>Bacillati</taxon>
        <taxon>Actinomycetota</taxon>
        <taxon>Actinomycetes</taxon>
        <taxon>Micrococcales</taxon>
        <taxon>Microbacteriaceae</taxon>
        <taxon>Microbacterium</taxon>
    </lineage>
</organism>
<protein>
    <submittedName>
        <fullName evidence="1">Bacterial TniB protein</fullName>
    </submittedName>
</protein>
<dbReference type="Gene3D" id="3.40.50.300">
    <property type="entry name" value="P-loop containing nucleotide triphosphate hydrolases"/>
    <property type="match status" value="1"/>
</dbReference>
<gene>
    <name evidence="1" type="ORF">RS83_02314</name>
</gene>
<comment type="caution">
    <text evidence="1">The sequence shown here is derived from an EMBL/GenBank/DDBJ whole genome shotgun (WGS) entry which is preliminary data.</text>
</comment>
<evidence type="ECO:0000313" key="2">
    <source>
        <dbReference type="Proteomes" id="UP000033640"/>
    </source>
</evidence>
<dbReference type="Proteomes" id="UP000033640">
    <property type="component" value="Unassembled WGS sequence"/>
</dbReference>
<proteinExistence type="predicted"/>